<dbReference type="GO" id="GO:0006693">
    <property type="term" value="P:prostaglandin metabolic process"/>
    <property type="evidence" value="ECO:0007669"/>
    <property type="project" value="UniProtKB-KW"/>
</dbReference>
<dbReference type="InterPro" id="IPR011032">
    <property type="entry name" value="GroES-like_sf"/>
</dbReference>
<comment type="catalytic activity">
    <reaction evidence="29">
        <text>20-hydroxy-leukotriene B4 + NADP(+) = 12-oxo-20-hydroxy-leukotriene B4 + NADPH + H(+)</text>
        <dbReference type="Rhea" id="RHEA:51208"/>
        <dbReference type="ChEBI" id="CHEBI:15378"/>
        <dbReference type="ChEBI" id="CHEBI:57460"/>
        <dbReference type="ChEBI" id="CHEBI:57783"/>
        <dbReference type="ChEBI" id="CHEBI:58349"/>
        <dbReference type="ChEBI" id="CHEBI:133346"/>
    </reaction>
    <physiologicalReaction direction="left-to-right" evidence="29">
        <dbReference type="Rhea" id="RHEA:51209"/>
    </physiologicalReaction>
</comment>
<comment type="catalytic activity">
    <reaction evidence="32">
        <text>13,14-dihydro-15-oxo-prostaglandin E1 + NADP(+) = 15-oxoprostaglandin E1 + NADPH + H(+)</text>
        <dbReference type="Rhea" id="RHEA:50584"/>
        <dbReference type="ChEBI" id="CHEBI:15378"/>
        <dbReference type="ChEBI" id="CHEBI:57401"/>
        <dbReference type="ChEBI" id="CHEBI:57783"/>
        <dbReference type="ChEBI" id="CHEBI:58349"/>
        <dbReference type="ChEBI" id="CHEBI:133408"/>
    </reaction>
    <physiologicalReaction direction="right-to-left" evidence="32">
        <dbReference type="Rhea" id="RHEA:50586"/>
    </physiologicalReaction>
</comment>
<dbReference type="SUPFAM" id="SSF50129">
    <property type="entry name" value="GroES-like"/>
    <property type="match status" value="2"/>
</dbReference>
<evidence type="ECO:0000256" key="6">
    <source>
        <dbReference type="ARBA" id="ARBA00020651"/>
    </source>
</evidence>
<evidence type="ECO:0000313" key="37">
    <source>
        <dbReference type="Proteomes" id="UP001066276"/>
    </source>
</evidence>
<evidence type="ECO:0000256" key="15">
    <source>
        <dbReference type="ARBA" id="ARBA00023278"/>
    </source>
</evidence>
<keyword evidence="8" id="KW-0644">Prostaglandin metabolism</keyword>
<keyword evidence="7" id="KW-0963">Cytoplasm</keyword>
<keyword evidence="14" id="KW-0443">Lipid metabolism</keyword>
<evidence type="ECO:0000256" key="2">
    <source>
        <dbReference type="ARBA" id="ARBA00010460"/>
    </source>
</evidence>
<comment type="catalytic activity">
    <reaction evidence="30">
        <text>6-trans-leukotriene B4 + NADP(+) = 12-oxo-(5S)-hydroxy-(6E,8E,10E,14Z)-eicosatetraenoate + NADPH + H(+)</text>
        <dbReference type="Rhea" id="RHEA:51204"/>
        <dbReference type="ChEBI" id="CHEBI:15378"/>
        <dbReference type="ChEBI" id="CHEBI:57783"/>
        <dbReference type="ChEBI" id="CHEBI:58349"/>
        <dbReference type="ChEBI" id="CHEBI:90723"/>
        <dbReference type="ChEBI" id="CHEBI:133974"/>
    </reaction>
    <physiologicalReaction direction="left-to-right" evidence="30">
        <dbReference type="Rhea" id="RHEA:51205"/>
    </physiologicalReaction>
</comment>
<evidence type="ECO:0000256" key="29">
    <source>
        <dbReference type="ARBA" id="ARBA00048591"/>
    </source>
</evidence>
<comment type="catalytic activity">
    <reaction evidence="27">
        <text>13,14-dihydro-15-oxo-PGF2alpha + NADP(+) = 15-oxoprostaglandin F2alpha + NADPH + H(+)</text>
        <dbReference type="Rhea" id="RHEA:50588"/>
        <dbReference type="ChEBI" id="CHEBI:15378"/>
        <dbReference type="ChEBI" id="CHEBI:57783"/>
        <dbReference type="ChEBI" id="CHEBI:58349"/>
        <dbReference type="ChEBI" id="CHEBI:133374"/>
        <dbReference type="ChEBI" id="CHEBI:133409"/>
    </reaction>
    <physiologicalReaction direction="right-to-left" evidence="27">
        <dbReference type="Rhea" id="RHEA:50590"/>
    </physiologicalReaction>
</comment>
<evidence type="ECO:0000256" key="14">
    <source>
        <dbReference type="ARBA" id="ARBA00023098"/>
    </source>
</evidence>
<dbReference type="EC" id="1.3.1.48" evidence="4"/>
<comment type="similarity">
    <text evidence="2">Belongs to the NADP-dependent oxidoreductase L4BD family.</text>
</comment>
<evidence type="ECO:0000256" key="31">
    <source>
        <dbReference type="ARBA" id="ARBA00049068"/>
    </source>
</evidence>
<dbReference type="InterPro" id="IPR041694">
    <property type="entry name" value="ADH_N_2"/>
</dbReference>
<dbReference type="SUPFAM" id="SSF51735">
    <property type="entry name" value="NAD(P)-binding Rossmann-fold domains"/>
    <property type="match status" value="1"/>
</dbReference>
<keyword evidence="11" id="KW-0521">NADP</keyword>
<dbReference type="SMART" id="SM00829">
    <property type="entry name" value="PKS_ER"/>
    <property type="match status" value="1"/>
</dbReference>
<dbReference type="PANTHER" id="PTHR43205">
    <property type="entry name" value="PROSTAGLANDIN REDUCTASE"/>
    <property type="match status" value="1"/>
</dbReference>
<comment type="catalytic activity">
    <reaction evidence="33">
        <text>an n-alkanal + NADP(+) = an alk-2-enal + NADPH + H(+)</text>
        <dbReference type="Rhea" id="RHEA:13737"/>
        <dbReference type="ChEBI" id="CHEBI:12834"/>
        <dbReference type="ChEBI" id="CHEBI:13757"/>
        <dbReference type="ChEBI" id="CHEBI:15378"/>
        <dbReference type="ChEBI" id="CHEBI:57783"/>
        <dbReference type="ChEBI" id="CHEBI:58349"/>
        <dbReference type="EC" id="1.3.1.74"/>
    </reaction>
    <physiologicalReaction direction="right-to-left" evidence="33">
        <dbReference type="Rhea" id="RHEA:13739"/>
    </physiologicalReaction>
</comment>
<protein>
    <recommendedName>
        <fullName evidence="6">Prostaglandin reductase 1</fullName>
        <ecNumber evidence="4">1.3.1.48</ecNumber>
        <ecNumber evidence="5">1.3.1.74</ecNumber>
    </recommendedName>
    <alternativeName>
        <fullName evidence="19">15-oxoprostaglandin 13-reductase</fullName>
    </alternativeName>
    <alternativeName>
        <fullName evidence="17">Dithiolethione-inducible gene 1 protein</fullName>
    </alternativeName>
    <alternativeName>
        <fullName evidence="16">Leukotriene B4 12-hydroxydehydrogenase</fullName>
    </alternativeName>
    <alternativeName>
        <fullName evidence="18">NAD(P)H-dependent alkenal/one oxidoreductase</fullName>
    </alternativeName>
</protein>
<dbReference type="Gene3D" id="3.40.50.720">
    <property type="entry name" value="NAD(P)-binding Rossmann-like Domain"/>
    <property type="match status" value="1"/>
</dbReference>
<dbReference type="Pfam" id="PF00107">
    <property type="entry name" value="ADH_zinc_N"/>
    <property type="match status" value="1"/>
</dbReference>
<dbReference type="InterPro" id="IPR036291">
    <property type="entry name" value="NAD(P)-bd_dom_sf"/>
</dbReference>
<dbReference type="FunFam" id="3.40.50.720:FF:000121">
    <property type="entry name" value="Prostaglandin reductase 2"/>
    <property type="match status" value="1"/>
</dbReference>
<evidence type="ECO:0000256" key="13">
    <source>
        <dbReference type="ARBA" id="ARBA00023002"/>
    </source>
</evidence>
<dbReference type="EMBL" id="JANPWB010000001">
    <property type="protein sequence ID" value="KAJ1217979.1"/>
    <property type="molecule type" value="Genomic_DNA"/>
</dbReference>
<dbReference type="EC" id="1.3.1.74" evidence="5"/>
<evidence type="ECO:0000256" key="9">
    <source>
        <dbReference type="ARBA" id="ARBA00022553"/>
    </source>
</evidence>
<evidence type="ECO:0000256" key="25">
    <source>
        <dbReference type="ARBA" id="ARBA00047903"/>
    </source>
</evidence>
<evidence type="ECO:0000256" key="16">
    <source>
        <dbReference type="ARBA" id="ARBA00031851"/>
    </source>
</evidence>
<dbReference type="GO" id="GO:0005737">
    <property type="term" value="C:cytoplasm"/>
    <property type="evidence" value="ECO:0007669"/>
    <property type="project" value="UniProtKB-SubCell"/>
</dbReference>
<evidence type="ECO:0000256" key="4">
    <source>
        <dbReference type="ARBA" id="ARBA00011981"/>
    </source>
</evidence>
<accession>A0AAV7WXF1</accession>
<comment type="catalytic activity">
    <reaction evidence="28">
        <text>4-hydroxynonanal + NADP(+) = (E)-4-hydroxynon-2-enal + NADPH + H(+)</text>
        <dbReference type="Rhea" id="RHEA:64736"/>
        <dbReference type="ChEBI" id="CHEBI:15378"/>
        <dbReference type="ChEBI" id="CHEBI:57783"/>
        <dbReference type="ChEBI" id="CHEBI:58349"/>
        <dbReference type="ChEBI" id="CHEBI:58968"/>
        <dbReference type="ChEBI" id="CHEBI:156112"/>
    </reaction>
    <physiologicalReaction direction="right-to-left" evidence="28">
        <dbReference type="Rhea" id="RHEA:64738"/>
    </physiologicalReaction>
</comment>
<comment type="catalytic activity">
    <reaction evidence="26">
        <text>nonan-2-one + NADP(+) = (3E)-nonen-2-one + NADPH + H(+)</text>
        <dbReference type="Rhea" id="RHEA:50616"/>
        <dbReference type="ChEBI" id="CHEBI:15378"/>
        <dbReference type="ChEBI" id="CHEBI:57783"/>
        <dbReference type="ChEBI" id="CHEBI:58349"/>
        <dbReference type="ChEBI" id="CHEBI:77927"/>
        <dbReference type="ChEBI" id="CHEBI:133457"/>
    </reaction>
    <physiologicalReaction direction="right-to-left" evidence="26">
        <dbReference type="Rhea" id="RHEA:50618"/>
    </physiologicalReaction>
</comment>
<evidence type="ECO:0000256" key="20">
    <source>
        <dbReference type="ARBA" id="ARBA00047461"/>
    </source>
</evidence>
<keyword evidence="9" id="KW-0597">Phosphoprotein</keyword>
<evidence type="ECO:0000256" key="23">
    <source>
        <dbReference type="ARBA" id="ARBA00047871"/>
    </source>
</evidence>
<comment type="catalytic activity">
    <reaction evidence="21">
        <text>decanal + NADP(+) = (2E)-decenal + NADPH + H(+)</text>
        <dbReference type="Rhea" id="RHEA:50612"/>
        <dbReference type="ChEBI" id="CHEBI:15378"/>
        <dbReference type="ChEBI" id="CHEBI:31457"/>
        <dbReference type="ChEBI" id="CHEBI:57783"/>
        <dbReference type="ChEBI" id="CHEBI:58349"/>
        <dbReference type="ChEBI" id="CHEBI:133455"/>
    </reaction>
    <physiologicalReaction direction="right-to-left" evidence="21">
        <dbReference type="Rhea" id="RHEA:50614"/>
    </physiologicalReaction>
</comment>
<evidence type="ECO:0000256" key="5">
    <source>
        <dbReference type="ARBA" id="ARBA00012410"/>
    </source>
</evidence>
<comment type="subcellular location">
    <subcellularLocation>
        <location evidence="1">Cytoplasm</location>
    </subcellularLocation>
</comment>
<dbReference type="Gene3D" id="3.90.180.10">
    <property type="entry name" value="Medium-chain alcohol dehydrogenases, catalytic domain"/>
    <property type="match status" value="1"/>
</dbReference>
<dbReference type="GO" id="GO:0032440">
    <property type="term" value="F:2-alkenal reductase [NAD(P)H] activity"/>
    <property type="evidence" value="ECO:0007669"/>
    <property type="project" value="UniProtKB-EC"/>
</dbReference>
<organism evidence="36 37">
    <name type="scientific">Pleurodeles waltl</name>
    <name type="common">Iberian ribbed newt</name>
    <dbReference type="NCBI Taxonomy" id="8319"/>
    <lineage>
        <taxon>Eukaryota</taxon>
        <taxon>Metazoa</taxon>
        <taxon>Chordata</taxon>
        <taxon>Craniata</taxon>
        <taxon>Vertebrata</taxon>
        <taxon>Euteleostomi</taxon>
        <taxon>Amphibia</taxon>
        <taxon>Batrachia</taxon>
        <taxon>Caudata</taxon>
        <taxon>Salamandroidea</taxon>
        <taxon>Salamandridae</taxon>
        <taxon>Pleurodelinae</taxon>
        <taxon>Pleurodeles</taxon>
    </lineage>
</organism>
<evidence type="ECO:0000256" key="10">
    <source>
        <dbReference type="ARBA" id="ARBA00022832"/>
    </source>
</evidence>
<dbReference type="InterPro" id="IPR020843">
    <property type="entry name" value="ER"/>
</dbReference>
<evidence type="ECO:0000256" key="26">
    <source>
        <dbReference type="ARBA" id="ARBA00048066"/>
    </source>
</evidence>
<evidence type="ECO:0000256" key="34">
    <source>
        <dbReference type="ARBA" id="ARBA00049368"/>
    </source>
</evidence>
<evidence type="ECO:0000256" key="22">
    <source>
        <dbReference type="ARBA" id="ARBA00047742"/>
    </source>
</evidence>
<dbReference type="AlphaFoldDB" id="A0AAV7WXF1"/>
<sequence length="335" mass="37005">MQRLSKMVTSRSWLLIKHFEGFPKHSDFKLVQRQLPEIKNGEVLLEAQFFSVDPYMRPYSQRSLKEGDLMMGTQVARITESKNPNFPVGGYVVSNSGWTTHSISNGAGLVPLLPEWPEKIPKSLALGTLGMPGLTAYFGLLDVCLMKNGETVLVNAAAGAVGSVVGQIAKIKGGKVVGCAGADDKVAYLKEIGFDEVFNYKTVPSLEEALKKASPNGYDCYFDNVGGEFSSIALLQMKMYGRIAVCGAISEYNDLETSKGPYVQFPLISKELRMEGFLVHRWIKRYDEGLKQLLAWILEGKLKYREHITNGFENLPAAFMGMLRGENTGKAIITV</sequence>
<evidence type="ECO:0000256" key="1">
    <source>
        <dbReference type="ARBA" id="ARBA00004496"/>
    </source>
</evidence>
<comment type="subunit">
    <text evidence="3">Monomer or homodimer.</text>
</comment>
<keyword evidence="12" id="KW-0007">Acetylation</keyword>
<dbReference type="Proteomes" id="UP001066276">
    <property type="component" value="Chromosome 1_1"/>
</dbReference>
<dbReference type="InterPro" id="IPR013149">
    <property type="entry name" value="ADH-like_C"/>
</dbReference>
<feature type="domain" description="Enoyl reductase (ER)" evidence="35">
    <location>
        <begin position="24"/>
        <end position="333"/>
    </location>
</feature>
<evidence type="ECO:0000256" key="24">
    <source>
        <dbReference type="ARBA" id="ARBA00047878"/>
    </source>
</evidence>
<evidence type="ECO:0000256" key="11">
    <source>
        <dbReference type="ARBA" id="ARBA00022857"/>
    </source>
</evidence>
<evidence type="ECO:0000256" key="12">
    <source>
        <dbReference type="ARBA" id="ARBA00022990"/>
    </source>
</evidence>
<dbReference type="InterPro" id="IPR014190">
    <property type="entry name" value="PTGR1"/>
</dbReference>
<comment type="catalytic activity">
    <reaction evidence="23">
        <text>leukotriene B4 + NADP(+) = 12-oxo-leukotriene B4 + NADPH + H(+)</text>
        <dbReference type="Rhea" id="RHEA:50608"/>
        <dbReference type="ChEBI" id="CHEBI:15378"/>
        <dbReference type="ChEBI" id="CHEBI:57461"/>
        <dbReference type="ChEBI" id="CHEBI:57783"/>
        <dbReference type="ChEBI" id="CHEBI:58349"/>
        <dbReference type="ChEBI" id="CHEBI:133309"/>
    </reaction>
    <physiologicalReaction direction="left-to-right" evidence="23">
        <dbReference type="Rhea" id="RHEA:50609"/>
    </physiologicalReaction>
</comment>
<keyword evidence="37" id="KW-1185">Reference proteome</keyword>
<dbReference type="InterPro" id="IPR045010">
    <property type="entry name" value="MDR_fam"/>
</dbReference>
<comment type="catalytic activity">
    <reaction evidence="22">
        <text>pentan-2-one + NADP(+) = (E)-pent-3-en-2-one + NADPH + H(+)</text>
        <dbReference type="Rhea" id="RHEA:50788"/>
        <dbReference type="ChEBI" id="CHEBI:15378"/>
        <dbReference type="ChEBI" id="CHEBI:16472"/>
        <dbReference type="ChEBI" id="CHEBI:57783"/>
        <dbReference type="ChEBI" id="CHEBI:58349"/>
        <dbReference type="ChEBI" id="CHEBI:145276"/>
    </reaction>
    <physiologicalReaction direction="right-to-left" evidence="22">
        <dbReference type="Rhea" id="RHEA:50790"/>
    </physiologicalReaction>
</comment>
<dbReference type="Pfam" id="PF16884">
    <property type="entry name" value="ADH_N_2"/>
    <property type="match status" value="1"/>
</dbReference>
<gene>
    <name evidence="36" type="ORF">NDU88_005566</name>
</gene>
<evidence type="ECO:0000256" key="7">
    <source>
        <dbReference type="ARBA" id="ARBA00022490"/>
    </source>
</evidence>
<evidence type="ECO:0000256" key="32">
    <source>
        <dbReference type="ARBA" id="ARBA00049070"/>
    </source>
</evidence>
<evidence type="ECO:0000256" key="17">
    <source>
        <dbReference type="ARBA" id="ARBA00032255"/>
    </source>
</evidence>
<reference evidence="36" key="1">
    <citation type="journal article" date="2022" name="bioRxiv">
        <title>Sequencing and chromosome-scale assembly of the giantPleurodeles waltlgenome.</title>
        <authorList>
            <person name="Brown T."/>
            <person name="Elewa A."/>
            <person name="Iarovenko S."/>
            <person name="Subramanian E."/>
            <person name="Araus A.J."/>
            <person name="Petzold A."/>
            <person name="Susuki M."/>
            <person name="Suzuki K.-i.T."/>
            <person name="Hayashi T."/>
            <person name="Toyoda A."/>
            <person name="Oliveira C."/>
            <person name="Osipova E."/>
            <person name="Leigh N.D."/>
            <person name="Simon A."/>
            <person name="Yun M.H."/>
        </authorList>
    </citation>
    <scope>NUCLEOTIDE SEQUENCE</scope>
    <source>
        <strain evidence="36">20211129_DDA</strain>
        <tissue evidence="36">Liver</tissue>
    </source>
</reference>
<evidence type="ECO:0000256" key="30">
    <source>
        <dbReference type="ARBA" id="ARBA00048953"/>
    </source>
</evidence>
<comment type="catalytic activity">
    <reaction evidence="31">
        <text>(5S,12S)-dihydroxy-(6E,10E,12E,14Z)-eicosatetraenoate + NADP(+) = 12-oxo-(5S)-hydroxy-(6E,8E,10E,14Z)-eicosatetraenoate + NADPH + H(+)</text>
        <dbReference type="Rhea" id="RHEA:51212"/>
        <dbReference type="ChEBI" id="CHEBI:15378"/>
        <dbReference type="ChEBI" id="CHEBI:57783"/>
        <dbReference type="ChEBI" id="CHEBI:58349"/>
        <dbReference type="ChEBI" id="CHEBI:133974"/>
        <dbReference type="ChEBI" id="CHEBI:133975"/>
    </reaction>
    <physiologicalReaction direction="left-to-right" evidence="31">
        <dbReference type="Rhea" id="RHEA:51213"/>
    </physiologicalReaction>
</comment>
<evidence type="ECO:0000256" key="8">
    <source>
        <dbReference type="ARBA" id="ARBA00022501"/>
    </source>
</evidence>
<evidence type="ECO:0000256" key="27">
    <source>
        <dbReference type="ARBA" id="ARBA00048290"/>
    </source>
</evidence>
<comment type="catalytic activity">
    <reaction evidence="24">
        <text>13,14-dihydro-15-oxo-prostaglandin F1alpha + NADP(+) = 15-oxoprostaglandin F1alpha + NADPH + H(+)</text>
        <dbReference type="Rhea" id="RHEA:50592"/>
        <dbReference type="ChEBI" id="CHEBI:15378"/>
        <dbReference type="ChEBI" id="CHEBI:57783"/>
        <dbReference type="ChEBI" id="CHEBI:58349"/>
        <dbReference type="ChEBI" id="CHEBI:79072"/>
        <dbReference type="ChEBI" id="CHEBI:133411"/>
    </reaction>
    <physiologicalReaction direction="right-to-left" evidence="24">
        <dbReference type="Rhea" id="RHEA:50594"/>
    </physiologicalReaction>
</comment>
<evidence type="ECO:0000256" key="33">
    <source>
        <dbReference type="ARBA" id="ARBA00049179"/>
    </source>
</evidence>
<comment type="catalytic activity">
    <reaction evidence="25">
        <text>dodecanal + NADP(+) = (2E)-dodecenal + NADPH + H(+)</text>
        <dbReference type="Rhea" id="RHEA:50784"/>
        <dbReference type="ChEBI" id="CHEBI:15378"/>
        <dbReference type="ChEBI" id="CHEBI:27836"/>
        <dbReference type="ChEBI" id="CHEBI:57783"/>
        <dbReference type="ChEBI" id="CHEBI:58349"/>
        <dbReference type="ChEBI" id="CHEBI:133741"/>
    </reaction>
    <physiologicalReaction direction="right-to-left" evidence="25">
        <dbReference type="Rhea" id="RHEA:50786"/>
    </physiologicalReaction>
</comment>
<proteinExistence type="inferred from homology"/>
<comment type="catalytic activity">
    <reaction evidence="20">
        <text>octanal + NADP(+) = (2E)-octenal + NADPH + H(+)</text>
        <dbReference type="Rhea" id="RHEA:50780"/>
        <dbReference type="ChEBI" id="CHEBI:15378"/>
        <dbReference type="ChEBI" id="CHEBI:17935"/>
        <dbReference type="ChEBI" id="CHEBI:57783"/>
        <dbReference type="ChEBI" id="CHEBI:58349"/>
        <dbReference type="ChEBI" id="CHEBI:61748"/>
    </reaction>
    <physiologicalReaction direction="right-to-left" evidence="20">
        <dbReference type="Rhea" id="RHEA:50782"/>
    </physiologicalReaction>
</comment>
<comment type="catalytic activity">
    <reaction evidence="34">
        <text>hexanal + NADP(+) = (E)-hex-2-enal + NADPH + H(+)</text>
        <dbReference type="Rhea" id="RHEA:50776"/>
        <dbReference type="ChEBI" id="CHEBI:15378"/>
        <dbReference type="ChEBI" id="CHEBI:28913"/>
        <dbReference type="ChEBI" id="CHEBI:57783"/>
        <dbReference type="ChEBI" id="CHEBI:58349"/>
        <dbReference type="ChEBI" id="CHEBI:88528"/>
    </reaction>
    <physiologicalReaction direction="right-to-left" evidence="34">
        <dbReference type="Rhea" id="RHEA:50778"/>
    </physiologicalReaction>
</comment>
<evidence type="ECO:0000256" key="28">
    <source>
        <dbReference type="ARBA" id="ARBA00048387"/>
    </source>
</evidence>
<evidence type="ECO:0000256" key="19">
    <source>
        <dbReference type="ARBA" id="ARBA00033119"/>
    </source>
</evidence>
<comment type="caution">
    <text evidence="36">The sequence shown here is derived from an EMBL/GenBank/DDBJ whole genome shotgun (WGS) entry which is preliminary data.</text>
</comment>
<keyword evidence="13" id="KW-0560">Oxidoreductase</keyword>
<evidence type="ECO:0000313" key="36">
    <source>
        <dbReference type="EMBL" id="KAJ1217979.1"/>
    </source>
</evidence>
<keyword evidence="10" id="KW-0276">Fatty acid metabolism</keyword>
<evidence type="ECO:0000256" key="21">
    <source>
        <dbReference type="ARBA" id="ARBA00047617"/>
    </source>
</evidence>
<keyword evidence="15" id="KW-0379">Hydroxylation</keyword>
<evidence type="ECO:0000256" key="18">
    <source>
        <dbReference type="ARBA" id="ARBA00032297"/>
    </source>
</evidence>
<dbReference type="GO" id="GO:0047522">
    <property type="term" value="F:15-oxoprostaglandin 13-reductase [NAD(P)+] activity"/>
    <property type="evidence" value="ECO:0007669"/>
    <property type="project" value="UniProtKB-EC"/>
</dbReference>
<evidence type="ECO:0000256" key="3">
    <source>
        <dbReference type="ARBA" id="ARBA00011852"/>
    </source>
</evidence>
<dbReference type="CDD" id="cd08294">
    <property type="entry name" value="leukotriene_B4_DH_like"/>
    <property type="match status" value="1"/>
</dbReference>
<dbReference type="PANTHER" id="PTHR43205:SF7">
    <property type="entry name" value="PROSTAGLANDIN REDUCTASE 1"/>
    <property type="match status" value="1"/>
</dbReference>
<name>A0AAV7WXF1_PLEWA</name>
<evidence type="ECO:0000259" key="35">
    <source>
        <dbReference type="SMART" id="SM00829"/>
    </source>
</evidence>